<evidence type="ECO:0000313" key="4">
    <source>
        <dbReference type="Proteomes" id="UP000034152"/>
    </source>
</evidence>
<feature type="transmembrane region" description="Helical" evidence="1">
    <location>
        <begin position="248"/>
        <end position="268"/>
    </location>
</feature>
<dbReference type="RefSeq" id="WP_048048223.1">
    <property type="nucleotide sequence ID" value="NZ_JJOS01000004.1"/>
</dbReference>
<sequence length="559" mass="64766">MTKINRVLTLIAIVTNILNAFFLYFFKLSPILYNDTITNLLLLSSSIIYFMLLVYGTFLIEKSKDLFYLMPQSLVMAFTVRAIPNLRLSYPPLHDPYFYITSVINIVDFGTLTPHLLKWYYQLDVLLSWPSLHILTSEIILLSNVDTIQIMRYFNPLMGCIFLISVYILSYEITEDLKTSFVASLLASMGDLCVFYQSEYHPQGYSLIIYLFLIYIFFKSKQKRSAINSSLLLLFVVSFVTIHHFSSIFLALLFFEVLIFLYVVKYILPHGYLRNILTNEVKNIRLDINLVTFIVVFSISYHLFVYPNVMEHFIISATSYSPLSAQLINVGKSVPLYKTLISSSKWILFLLASISAINVIRKKENRMFLLLIILICILFAGILGNYVVNSPLDRIILFYIPVTSIFAASTIVSLDSAFSKKNVFRISFIFFIGLVLTAGVLNSQTPCYFFENSDVNADYWYSNQMPNMELYAATGFWIGNYTDIDSKYGTEFDTYIVSYFYASRPLENISFVNNYQNIISHYFIYNPKIPYEQDGLIMNKELLFNHHKIYNNNELEIIV</sequence>
<dbReference type="PATRIC" id="fig|2209.56.peg.4020"/>
<proteinExistence type="predicted"/>
<feature type="transmembrane region" description="Helical" evidence="1">
    <location>
        <begin position="38"/>
        <end position="59"/>
    </location>
</feature>
<evidence type="ECO:0000313" key="5">
    <source>
        <dbReference type="Proteomes" id="UP000034578"/>
    </source>
</evidence>
<dbReference type="EMBL" id="JJOS01000004">
    <property type="protein sequence ID" value="KKG06890.1"/>
    <property type="molecule type" value="Genomic_DNA"/>
</dbReference>
<comment type="caution">
    <text evidence="3">The sequence shown here is derived from an EMBL/GenBank/DDBJ whole genome shotgun (WGS) entry which is preliminary data.</text>
</comment>
<keyword evidence="1" id="KW-0812">Transmembrane</keyword>
<feature type="transmembrane region" description="Helical" evidence="1">
    <location>
        <begin position="394"/>
        <end position="414"/>
    </location>
</feature>
<dbReference type="AlphaFoldDB" id="A0A0F8U3H9"/>
<evidence type="ECO:0000313" key="2">
    <source>
        <dbReference type="EMBL" id="KKG06890.1"/>
    </source>
</evidence>
<name>A0A0F8U3H9_METMZ</name>
<evidence type="ECO:0000256" key="1">
    <source>
        <dbReference type="SAM" id="Phobius"/>
    </source>
</evidence>
<gene>
    <name evidence="2" type="ORF">DU47_10800</name>
    <name evidence="3" type="ORF">DU80_18570</name>
</gene>
<evidence type="ECO:0000313" key="3">
    <source>
        <dbReference type="EMBL" id="KKH85821.1"/>
    </source>
</evidence>
<reference evidence="4 5" key="1">
    <citation type="journal article" date="2015" name="ISME J.">
        <title>Genomic and phenotypic differentiation among Methanosarcina mazei populations from Columbia River sediment.</title>
        <authorList>
            <person name="Youngblut N.D."/>
            <person name="Wirth J.S."/>
            <person name="Henriksen J.R."/>
            <person name="Smith M."/>
            <person name="Simon H."/>
            <person name="Metcalf W.W."/>
            <person name="Whitaker R.J."/>
        </authorList>
    </citation>
    <scope>NUCLEOTIDE SEQUENCE [LARGE SCALE GENOMIC DNA]</scope>
    <source>
        <strain evidence="3 4">1.H.M.2.1</strain>
        <strain evidence="2 5">2.F.A.2.4</strain>
    </source>
</reference>
<keyword evidence="1" id="KW-0472">Membrane</keyword>
<dbReference type="EMBL" id="JJQU01000117">
    <property type="protein sequence ID" value="KKH85821.1"/>
    <property type="molecule type" value="Genomic_DNA"/>
</dbReference>
<feature type="transmembrane region" description="Helical" evidence="1">
    <location>
        <begin position="7"/>
        <end position="26"/>
    </location>
</feature>
<feature type="transmembrane region" description="Helical" evidence="1">
    <location>
        <begin position="340"/>
        <end position="360"/>
    </location>
</feature>
<feature type="transmembrane region" description="Helical" evidence="1">
    <location>
        <begin position="225"/>
        <end position="242"/>
    </location>
</feature>
<evidence type="ECO:0008006" key="6">
    <source>
        <dbReference type="Google" id="ProtNLM"/>
    </source>
</evidence>
<feature type="transmembrane region" description="Helical" evidence="1">
    <location>
        <begin position="288"/>
        <end position="306"/>
    </location>
</feature>
<organism evidence="3 4">
    <name type="scientific">Methanosarcina mazei</name>
    <name type="common">Methanosarcina frisia</name>
    <dbReference type="NCBI Taxonomy" id="2209"/>
    <lineage>
        <taxon>Archaea</taxon>
        <taxon>Methanobacteriati</taxon>
        <taxon>Methanobacteriota</taxon>
        <taxon>Stenosarchaea group</taxon>
        <taxon>Methanomicrobia</taxon>
        <taxon>Methanosarcinales</taxon>
        <taxon>Methanosarcinaceae</taxon>
        <taxon>Methanosarcina</taxon>
    </lineage>
</organism>
<dbReference type="Proteomes" id="UP000034152">
    <property type="component" value="Unassembled WGS sequence"/>
</dbReference>
<feature type="transmembrane region" description="Helical" evidence="1">
    <location>
        <begin position="203"/>
        <end position="218"/>
    </location>
</feature>
<keyword evidence="1" id="KW-1133">Transmembrane helix</keyword>
<feature type="transmembrane region" description="Helical" evidence="1">
    <location>
        <begin position="423"/>
        <end position="441"/>
    </location>
</feature>
<protein>
    <recommendedName>
        <fullName evidence="6">Glycosyltransferase RgtA/B/C/D-like domain-containing protein</fullName>
    </recommendedName>
</protein>
<feature type="transmembrane region" description="Helical" evidence="1">
    <location>
        <begin position="150"/>
        <end position="169"/>
    </location>
</feature>
<feature type="transmembrane region" description="Helical" evidence="1">
    <location>
        <begin position="367"/>
        <end position="388"/>
    </location>
</feature>
<accession>A0A0F8U3H9</accession>
<keyword evidence="5" id="KW-1185">Reference proteome</keyword>
<dbReference type="Proteomes" id="UP000034578">
    <property type="component" value="Unassembled WGS sequence"/>
</dbReference>